<keyword evidence="3" id="KW-0812">Transmembrane</keyword>
<dbReference type="EMBL" id="MATO01000016">
    <property type="protein sequence ID" value="OCS92429.1"/>
    <property type="molecule type" value="Genomic_DNA"/>
</dbReference>
<dbReference type="OrthoDB" id="25753at2"/>
<name>A0A1C0YZ65_9BACL</name>
<dbReference type="GO" id="GO:0016491">
    <property type="term" value="F:oxidoreductase activity"/>
    <property type="evidence" value="ECO:0007669"/>
    <property type="project" value="InterPro"/>
</dbReference>
<gene>
    <name evidence="7" type="ORF">A6K76_07250</name>
</gene>
<comment type="caution">
    <text evidence="7">The sequence shown here is derived from an EMBL/GenBank/DDBJ whole genome shotgun (WGS) entry which is preliminary data.</text>
</comment>
<dbReference type="PROSITE" id="PS51352">
    <property type="entry name" value="THIOREDOXIN_2"/>
    <property type="match status" value="1"/>
</dbReference>
<dbReference type="InterPro" id="IPR050553">
    <property type="entry name" value="Thioredoxin_ResA/DsbE_sf"/>
</dbReference>
<keyword evidence="2" id="KW-0201">Cytochrome c-type biogenesis</keyword>
<evidence type="ECO:0000256" key="2">
    <source>
        <dbReference type="ARBA" id="ARBA00022748"/>
    </source>
</evidence>
<evidence type="ECO:0000256" key="5">
    <source>
        <dbReference type="ARBA" id="ARBA00023284"/>
    </source>
</evidence>
<feature type="domain" description="Thioredoxin" evidence="6">
    <location>
        <begin position="38"/>
        <end position="176"/>
    </location>
</feature>
<evidence type="ECO:0000256" key="4">
    <source>
        <dbReference type="ARBA" id="ARBA00023157"/>
    </source>
</evidence>
<dbReference type="PANTHER" id="PTHR42852">
    <property type="entry name" value="THIOL:DISULFIDE INTERCHANGE PROTEIN DSBE"/>
    <property type="match status" value="1"/>
</dbReference>
<dbReference type="RefSeq" id="WP_066462661.1">
    <property type="nucleotide sequence ID" value="NZ_MATO01000016.1"/>
</dbReference>
<evidence type="ECO:0000313" key="8">
    <source>
        <dbReference type="Proteomes" id="UP000093482"/>
    </source>
</evidence>
<dbReference type="AlphaFoldDB" id="A0A1C0YZ65"/>
<dbReference type="InterPro" id="IPR000866">
    <property type="entry name" value="AhpC/TSA"/>
</dbReference>
<evidence type="ECO:0000256" key="3">
    <source>
        <dbReference type="ARBA" id="ARBA00022968"/>
    </source>
</evidence>
<dbReference type="InterPro" id="IPR036249">
    <property type="entry name" value="Thioredoxin-like_sf"/>
</dbReference>
<dbReference type="InterPro" id="IPR017937">
    <property type="entry name" value="Thioredoxin_CS"/>
</dbReference>
<dbReference type="GO" id="GO:0030313">
    <property type="term" value="C:cell envelope"/>
    <property type="evidence" value="ECO:0007669"/>
    <property type="project" value="UniProtKB-SubCell"/>
</dbReference>
<keyword evidence="5" id="KW-0676">Redox-active center</keyword>
<dbReference type="PROSITE" id="PS00194">
    <property type="entry name" value="THIOREDOXIN_1"/>
    <property type="match status" value="1"/>
</dbReference>
<keyword evidence="8" id="KW-1185">Reference proteome</keyword>
<proteinExistence type="predicted"/>
<keyword evidence="4" id="KW-1015">Disulfide bond</keyword>
<dbReference type="Gene3D" id="3.40.30.10">
    <property type="entry name" value="Glutaredoxin"/>
    <property type="match status" value="1"/>
</dbReference>
<dbReference type="Pfam" id="PF00578">
    <property type="entry name" value="AhpC-TSA"/>
    <property type="match status" value="1"/>
</dbReference>
<dbReference type="Proteomes" id="UP000093482">
    <property type="component" value="Unassembled WGS sequence"/>
</dbReference>
<dbReference type="GO" id="GO:0016209">
    <property type="term" value="F:antioxidant activity"/>
    <property type="evidence" value="ECO:0007669"/>
    <property type="project" value="InterPro"/>
</dbReference>
<accession>A0A1C0YZ65</accession>
<comment type="subcellular location">
    <subcellularLocation>
        <location evidence="1">Cell envelope</location>
    </subcellularLocation>
</comment>
<reference evidence="7 8" key="1">
    <citation type="submission" date="2016-07" db="EMBL/GenBank/DDBJ databases">
        <title>Caryophanon latum genome sequencing.</title>
        <authorList>
            <person name="Verma A."/>
            <person name="Pal Y."/>
            <person name="Krishnamurthi S."/>
        </authorList>
    </citation>
    <scope>NUCLEOTIDE SEQUENCE [LARGE SCALE GENOMIC DNA]</scope>
    <source>
        <strain evidence="7 8">DSM 14151</strain>
    </source>
</reference>
<evidence type="ECO:0000313" key="7">
    <source>
        <dbReference type="EMBL" id="OCS92429.1"/>
    </source>
</evidence>
<dbReference type="CDD" id="cd02966">
    <property type="entry name" value="TlpA_like_family"/>
    <property type="match status" value="1"/>
</dbReference>
<dbReference type="NCBIfam" id="NF002854">
    <property type="entry name" value="PRK03147.1"/>
    <property type="match status" value="1"/>
</dbReference>
<protein>
    <submittedName>
        <fullName evidence="7">Thiol-disulfide oxidoreductase</fullName>
    </submittedName>
</protein>
<dbReference type="PANTHER" id="PTHR42852:SF6">
    <property type="entry name" value="THIOL:DISULFIDE INTERCHANGE PROTEIN DSBE"/>
    <property type="match status" value="1"/>
</dbReference>
<evidence type="ECO:0000256" key="1">
    <source>
        <dbReference type="ARBA" id="ARBA00004196"/>
    </source>
</evidence>
<evidence type="ECO:0000259" key="6">
    <source>
        <dbReference type="PROSITE" id="PS51352"/>
    </source>
</evidence>
<dbReference type="InterPro" id="IPR013766">
    <property type="entry name" value="Thioredoxin_domain"/>
</dbReference>
<organism evidence="7 8">
    <name type="scientific">Caryophanon latum</name>
    <dbReference type="NCBI Taxonomy" id="33977"/>
    <lineage>
        <taxon>Bacteria</taxon>
        <taxon>Bacillati</taxon>
        <taxon>Bacillota</taxon>
        <taxon>Bacilli</taxon>
        <taxon>Bacillales</taxon>
        <taxon>Caryophanaceae</taxon>
        <taxon>Caryophanon</taxon>
    </lineage>
</organism>
<dbReference type="GO" id="GO:0017004">
    <property type="term" value="P:cytochrome complex assembly"/>
    <property type="evidence" value="ECO:0007669"/>
    <property type="project" value="UniProtKB-KW"/>
</dbReference>
<dbReference type="SUPFAM" id="SSF52833">
    <property type="entry name" value="Thioredoxin-like"/>
    <property type="match status" value="1"/>
</dbReference>
<keyword evidence="3" id="KW-0735">Signal-anchor</keyword>
<sequence>MDKKKKRRIMRGSILALLAVAIVYAIVNSGGVGERNVLKIGDDAPNFSLVDLEGNTRTLSDYRGKGVFLNFWGTWCEPCKKEMPAMTRQYAVYEERGVEILAVNIEQSTFEVENFMRQHNLKFPVAIDTTGDVKYAYSIIHLPATILIDEFGVVTNIITGEMSEQQIAAHMESIKPGATTAQMSQR</sequence>